<dbReference type="Ensembl" id="ENSLCNT00005035563.1">
    <property type="protein sequence ID" value="ENSLCNP00005031860.1"/>
    <property type="gene ID" value="ENSLCNG00005020757.1"/>
</dbReference>
<sequence length="71" mass="8091">MCPHCTGVETHCKRKKILMTSELEALVYALLAIQLPESSRFGKGYKLQALSCQHRARCRARTHRPRDHGLS</sequence>
<accession>A0A667IDV7</accession>
<keyword evidence="2" id="KW-1185">Reference proteome</keyword>
<evidence type="ECO:0000313" key="1">
    <source>
        <dbReference type="Ensembl" id="ENSLCNP00005031860.1"/>
    </source>
</evidence>
<organism evidence="1 2">
    <name type="scientific">Lynx canadensis</name>
    <name type="common">Canada lynx</name>
    <name type="synonym">Felis canadensis</name>
    <dbReference type="NCBI Taxonomy" id="61383"/>
    <lineage>
        <taxon>Eukaryota</taxon>
        <taxon>Metazoa</taxon>
        <taxon>Chordata</taxon>
        <taxon>Craniata</taxon>
        <taxon>Vertebrata</taxon>
        <taxon>Euteleostomi</taxon>
        <taxon>Mammalia</taxon>
        <taxon>Eutheria</taxon>
        <taxon>Laurasiatheria</taxon>
        <taxon>Carnivora</taxon>
        <taxon>Feliformia</taxon>
        <taxon>Felidae</taxon>
        <taxon>Felinae</taxon>
        <taxon>Lynx</taxon>
    </lineage>
</organism>
<proteinExistence type="predicted"/>
<dbReference type="AlphaFoldDB" id="A0A667IDV7"/>
<evidence type="ECO:0000313" key="2">
    <source>
        <dbReference type="Proteomes" id="UP000472241"/>
    </source>
</evidence>
<reference evidence="1" key="1">
    <citation type="submission" date="2025-08" db="UniProtKB">
        <authorList>
            <consortium name="Ensembl"/>
        </authorList>
    </citation>
    <scope>IDENTIFICATION</scope>
</reference>
<name>A0A667IDV7_LYNCA</name>
<reference evidence="1" key="2">
    <citation type="submission" date="2025-09" db="UniProtKB">
        <authorList>
            <consortium name="Ensembl"/>
        </authorList>
    </citation>
    <scope>IDENTIFICATION</scope>
</reference>
<dbReference type="Proteomes" id="UP000472241">
    <property type="component" value="Unplaced"/>
</dbReference>
<protein>
    <submittedName>
        <fullName evidence="1">Uncharacterized protein</fullName>
    </submittedName>
</protein>